<feature type="region of interest" description="Disordered" evidence="1">
    <location>
        <begin position="798"/>
        <end position="833"/>
    </location>
</feature>
<feature type="compositionally biased region" description="Low complexity" evidence="1">
    <location>
        <begin position="798"/>
        <end position="815"/>
    </location>
</feature>
<sequence length="1067" mass="115232">MMPPSPAFRENNRKENHRRGRSLESGLLIRDKDDDLTLFNEMQTRERDNFLLHSTDDLDDALSTKLRYFSDFKLGISIPVRGESSELLNVDGDKNDYDWMASELCGVPVGVAPETTAYLQTSPLLTPPDTPLFASLDDEFPSINLSHRGRPRSQPIPITRSTTTTKSNRTSRTSASPHRLSPSPRSGSSTFQSRGRTLSAPHSSSTPILRPSTPSRSPSRSTTPNKPSTPALRSSTPTPRRMSTGSSITVASSGRTGTSPVKPSRGNSASPKLHAWQSNMPGFSSEAPPNLRTSLADRPASYVRGSSPASRNGRGLSPASSNGRGLSPVSSSARGLSPASRNGKDSSSKRQSMSPTASRSASSSCSHDRDQFSSQSKGSVASSGDDDIDSLQSFSVSVSDHSAVKKVGTYPSSRPQTFSKKQPRVLSSSAPKRSFDSALRQMDRRSPQNMFRPLLSSVPSTTFYAGKGSSSHRPLVSRNSSVTTSSNASSEQGASFAPDTEGSDHDQEHRETEWGKAPYPDSQDEVFIFDKVDDETVGNVHDEKLDVAPGESESAKSEVKTGEFRNFSQDIASVAVISESASAQDELLEAGAQENTMTCLKCGRKFKVIEPIEEEYSDICPLCIEKGGCFNLSTTETSVVLQGPTVHSELTVKETESFDEFNPEKSVPELPEFTSKTEAMLFRDETNDGKGKSCLSDSSIEKSMEEGEKYFVDQQLLSQMEVGSNQSTSDSVDQQLQHLNAYPSSKVDVSQGVGISLLLKKSSSSKWPVVQGRTFTASSTPLDELSYARDSLNSIRSSIGHGSASTSSSVDLSSSRQTDGRVQRQYSLRKAEVESSRHATNIKSLSCGSSFSGISNHTHHGMGFDMSTSEENFDVSAGKMEFEALEETIADQEKVRDAESDSFMRAVIPEEDKFDRTESSGMMDASGLDVLSRTPSIQLATSLSEDDCISSSNAEEFANKASLSEMEISSINQETFSIEGNTVLNDGISGVELVEDYTHDSSVMVSGNVRMDPECTPGSQNESLSSKIIVDELQELSVSTSPENDVLASESCIKALADDILGMCSPA</sequence>
<gene>
    <name evidence="2" type="ORF">IFM89_006391</name>
</gene>
<dbReference type="EMBL" id="JADFTS010000005">
    <property type="protein sequence ID" value="KAF9604382.1"/>
    <property type="molecule type" value="Genomic_DNA"/>
</dbReference>
<name>A0A835HTZ5_9MAGN</name>
<feature type="compositionally biased region" description="Polar residues" evidence="1">
    <location>
        <begin position="183"/>
        <end position="202"/>
    </location>
</feature>
<feature type="compositionally biased region" description="Low complexity" evidence="1">
    <location>
        <begin position="476"/>
        <end position="490"/>
    </location>
</feature>
<feature type="compositionally biased region" description="Basic and acidic residues" evidence="1">
    <location>
        <begin position="502"/>
        <end position="514"/>
    </location>
</feature>
<feature type="compositionally biased region" description="Low complexity" evidence="1">
    <location>
        <begin position="352"/>
        <end position="365"/>
    </location>
</feature>
<dbReference type="GO" id="GO:0043622">
    <property type="term" value="P:cortical microtubule organization"/>
    <property type="evidence" value="ECO:0007669"/>
    <property type="project" value="TreeGrafter"/>
</dbReference>
<dbReference type="AlphaFoldDB" id="A0A835HTZ5"/>
<proteinExistence type="predicted"/>
<feature type="compositionally biased region" description="Polar residues" evidence="1">
    <location>
        <begin position="318"/>
        <end position="334"/>
    </location>
</feature>
<keyword evidence="3" id="KW-1185">Reference proteome</keyword>
<feature type="region of interest" description="Disordered" evidence="1">
    <location>
        <begin position="142"/>
        <end position="521"/>
    </location>
</feature>
<accession>A0A835HTZ5</accession>
<feature type="compositionally biased region" description="Low complexity" evidence="1">
    <location>
        <begin position="203"/>
        <end position="230"/>
    </location>
</feature>
<feature type="compositionally biased region" description="Polar residues" evidence="1">
    <location>
        <begin position="231"/>
        <end position="282"/>
    </location>
</feature>
<reference evidence="2 3" key="1">
    <citation type="submission" date="2020-10" db="EMBL/GenBank/DDBJ databases">
        <title>The Coptis chinensis genome and diversification of protoberbering-type alkaloids.</title>
        <authorList>
            <person name="Wang B."/>
            <person name="Shu S."/>
            <person name="Song C."/>
            <person name="Liu Y."/>
        </authorList>
    </citation>
    <scope>NUCLEOTIDE SEQUENCE [LARGE SCALE GENOMIC DNA]</scope>
    <source>
        <strain evidence="2">HL-2020</strain>
        <tissue evidence="2">Leaf</tissue>
    </source>
</reference>
<feature type="compositionally biased region" description="Low complexity" evidence="1">
    <location>
        <begin position="159"/>
        <end position="176"/>
    </location>
</feature>
<dbReference type="Proteomes" id="UP000631114">
    <property type="component" value="Unassembled WGS sequence"/>
</dbReference>
<evidence type="ECO:0000313" key="2">
    <source>
        <dbReference type="EMBL" id="KAF9604382.1"/>
    </source>
</evidence>
<feature type="compositionally biased region" description="Polar residues" evidence="1">
    <location>
        <begin position="390"/>
        <end position="400"/>
    </location>
</feature>
<feature type="compositionally biased region" description="Low complexity" evidence="1">
    <location>
        <begin position="373"/>
        <end position="383"/>
    </location>
</feature>
<dbReference type="OrthoDB" id="1929779at2759"/>
<feature type="compositionally biased region" description="Polar residues" evidence="1">
    <location>
        <begin position="410"/>
        <end position="431"/>
    </location>
</feature>
<organism evidence="2 3">
    <name type="scientific">Coptis chinensis</name>
    <dbReference type="NCBI Taxonomy" id="261450"/>
    <lineage>
        <taxon>Eukaryota</taxon>
        <taxon>Viridiplantae</taxon>
        <taxon>Streptophyta</taxon>
        <taxon>Embryophyta</taxon>
        <taxon>Tracheophyta</taxon>
        <taxon>Spermatophyta</taxon>
        <taxon>Magnoliopsida</taxon>
        <taxon>Ranunculales</taxon>
        <taxon>Ranunculaceae</taxon>
        <taxon>Coptidoideae</taxon>
        <taxon>Coptis</taxon>
    </lineage>
</organism>
<evidence type="ECO:0000256" key="1">
    <source>
        <dbReference type="SAM" id="MobiDB-lite"/>
    </source>
</evidence>
<dbReference type="PANTHER" id="PTHR31949:SF3">
    <property type="entry name" value="RUN_FYVE DOMAIN PROTEIN"/>
    <property type="match status" value="1"/>
</dbReference>
<feature type="region of interest" description="Disordered" evidence="1">
    <location>
        <begin position="1"/>
        <end position="25"/>
    </location>
</feature>
<protein>
    <submittedName>
        <fullName evidence="2">Uncharacterized protein</fullName>
    </submittedName>
</protein>
<feature type="compositionally biased region" description="Polar residues" evidence="1">
    <location>
        <begin position="457"/>
        <end position="472"/>
    </location>
</feature>
<dbReference type="GO" id="GO:0055028">
    <property type="term" value="C:cortical microtubule"/>
    <property type="evidence" value="ECO:0007669"/>
    <property type="project" value="TreeGrafter"/>
</dbReference>
<evidence type="ECO:0000313" key="3">
    <source>
        <dbReference type="Proteomes" id="UP000631114"/>
    </source>
</evidence>
<comment type="caution">
    <text evidence="2">The sequence shown here is derived from an EMBL/GenBank/DDBJ whole genome shotgun (WGS) entry which is preliminary data.</text>
</comment>
<dbReference type="PANTHER" id="PTHR31949">
    <property type="entry name" value="GASTRIC MUCIN-LIKE PROTEIN"/>
    <property type="match status" value="1"/>
</dbReference>